<protein>
    <recommendedName>
        <fullName evidence="4">Succinate dehydrogenase hydrophobic membrane anchor subunit</fullName>
    </recommendedName>
</protein>
<dbReference type="AlphaFoldDB" id="A0A9D7PR49"/>
<keyword evidence="7" id="KW-0997">Cell inner membrane</keyword>
<evidence type="ECO:0000256" key="3">
    <source>
        <dbReference type="ARBA" id="ARBA00005163"/>
    </source>
</evidence>
<evidence type="ECO:0000256" key="8">
    <source>
        <dbReference type="ARBA" id="ARBA00022532"/>
    </source>
</evidence>
<evidence type="ECO:0000256" key="18">
    <source>
        <dbReference type="SAM" id="Phobius"/>
    </source>
</evidence>
<evidence type="ECO:0000256" key="15">
    <source>
        <dbReference type="ARBA" id="ARBA00023136"/>
    </source>
</evidence>
<evidence type="ECO:0000256" key="17">
    <source>
        <dbReference type="PIRSR" id="PIRSR000169-2"/>
    </source>
</evidence>
<dbReference type="InterPro" id="IPR034804">
    <property type="entry name" value="SQR/QFR_C/D"/>
</dbReference>
<evidence type="ECO:0000256" key="10">
    <source>
        <dbReference type="ARBA" id="ARBA00022692"/>
    </source>
</evidence>
<keyword evidence="14 17" id="KW-0408">Iron</keyword>
<keyword evidence="8" id="KW-0816">Tricarboxylic acid cycle</keyword>
<evidence type="ECO:0000256" key="9">
    <source>
        <dbReference type="ARBA" id="ARBA00022617"/>
    </source>
</evidence>
<evidence type="ECO:0000256" key="7">
    <source>
        <dbReference type="ARBA" id="ARBA00022519"/>
    </source>
</evidence>
<dbReference type="PIRSF" id="PIRSF000169">
    <property type="entry name" value="SDH_D"/>
    <property type="match status" value="1"/>
</dbReference>
<feature type="transmembrane region" description="Helical" evidence="18">
    <location>
        <begin position="91"/>
        <end position="113"/>
    </location>
</feature>
<sequence length="115" mass="13130">MLNRIVVGAGYGLKDWIAQRATALIMAVYTLILLVTLGALSPSSYEAWRAIFANGFMQFMTFLFFISLFYHVWIGMRDIWMDYVKPDGLRLMLEIATIAALVGYAGWAVKILWRL</sequence>
<keyword evidence="10 18" id="KW-0812">Transmembrane</keyword>
<dbReference type="PANTHER" id="PTHR38689">
    <property type="entry name" value="SUCCINATE DEHYDROGENASE HYDROPHOBIC MEMBRANE ANCHOR SUBUNIT"/>
    <property type="match status" value="1"/>
</dbReference>
<dbReference type="GO" id="GO:0005886">
    <property type="term" value="C:plasma membrane"/>
    <property type="evidence" value="ECO:0007669"/>
    <property type="project" value="UniProtKB-SubCell"/>
</dbReference>
<comment type="subcellular location">
    <subcellularLocation>
        <location evidence="2">Cell inner membrane</location>
        <topology evidence="2">Multi-pass membrane protein</topology>
    </subcellularLocation>
</comment>
<name>A0A9D7PR49_9PROT</name>
<keyword evidence="13 18" id="KW-1133">Transmembrane helix</keyword>
<dbReference type="InterPro" id="IPR014312">
    <property type="entry name" value="Succ_DH_anchor"/>
</dbReference>
<feature type="binding site" description="axial binding residue" evidence="17">
    <location>
        <position position="71"/>
    </location>
    <ligand>
        <name>heme</name>
        <dbReference type="ChEBI" id="CHEBI:30413"/>
        <note>ligand shared with second transmembrane subunit</note>
    </ligand>
    <ligandPart>
        <name>Fe</name>
        <dbReference type="ChEBI" id="CHEBI:18248"/>
    </ligandPart>
</feature>
<evidence type="ECO:0000256" key="14">
    <source>
        <dbReference type="ARBA" id="ARBA00023004"/>
    </source>
</evidence>
<keyword evidence="12" id="KW-0249">Electron transport</keyword>
<evidence type="ECO:0000256" key="1">
    <source>
        <dbReference type="ARBA" id="ARBA00004050"/>
    </source>
</evidence>
<evidence type="ECO:0000256" key="5">
    <source>
        <dbReference type="ARBA" id="ARBA00022448"/>
    </source>
</evidence>
<comment type="function">
    <text evidence="1">Membrane-anchoring subunit of succinate dehydrogenase (SDH).</text>
</comment>
<proteinExistence type="predicted"/>
<dbReference type="NCBIfam" id="TIGR02968">
    <property type="entry name" value="succ_dehyd_anc"/>
    <property type="match status" value="1"/>
</dbReference>
<dbReference type="Proteomes" id="UP000886689">
    <property type="component" value="Unassembled WGS sequence"/>
</dbReference>
<evidence type="ECO:0000313" key="20">
    <source>
        <dbReference type="Proteomes" id="UP000886689"/>
    </source>
</evidence>
<gene>
    <name evidence="19" type="primary">sdhD</name>
    <name evidence="19" type="ORF">IPL58_05970</name>
</gene>
<accession>A0A9D7PR49</accession>
<feature type="binding site" evidence="16">
    <location>
        <position position="83"/>
    </location>
    <ligand>
        <name>a ubiquinone</name>
        <dbReference type="ChEBI" id="CHEBI:16389"/>
    </ligand>
</feature>
<evidence type="ECO:0000256" key="6">
    <source>
        <dbReference type="ARBA" id="ARBA00022475"/>
    </source>
</evidence>
<dbReference type="CDD" id="cd03494">
    <property type="entry name" value="SQR_TypeC_SdhD"/>
    <property type="match status" value="1"/>
</dbReference>
<dbReference type="Pfam" id="PF01127">
    <property type="entry name" value="Sdh_cyt"/>
    <property type="match status" value="1"/>
</dbReference>
<evidence type="ECO:0000256" key="12">
    <source>
        <dbReference type="ARBA" id="ARBA00022982"/>
    </source>
</evidence>
<dbReference type="GO" id="GO:0009055">
    <property type="term" value="F:electron transfer activity"/>
    <property type="evidence" value="ECO:0007669"/>
    <property type="project" value="TreeGrafter"/>
</dbReference>
<keyword evidence="9 17" id="KW-0349">Heme</keyword>
<dbReference type="PANTHER" id="PTHR38689:SF1">
    <property type="entry name" value="SUCCINATE DEHYDROGENASE HYDROPHOBIC MEMBRANE ANCHOR SUBUNIT"/>
    <property type="match status" value="1"/>
</dbReference>
<dbReference type="GO" id="GO:0006099">
    <property type="term" value="P:tricarboxylic acid cycle"/>
    <property type="evidence" value="ECO:0007669"/>
    <property type="project" value="UniProtKB-KW"/>
</dbReference>
<dbReference type="GO" id="GO:0046872">
    <property type="term" value="F:metal ion binding"/>
    <property type="evidence" value="ECO:0007669"/>
    <property type="project" value="UniProtKB-KW"/>
</dbReference>
<dbReference type="InterPro" id="IPR000701">
    <property type="entry name" value="SuccDH_FuR_B_TM-su"/>
</dbReference>
<evidence type="ECO:0000256" key="2">
    <source>
        <dbReference type="ARBA" id="ARBA00004429"/>
    </source>
</evidence>
<organism evidence="19 20">
    <name type="scientific">Candidatus Proximibacter danicus</name>
    <dbReference type="NCBI Taxonomy" id="2954365"/>
    <lineage>
        <taxon>Bacteria</taxon>
        <taxon>Pseudomonadati</taxon>
        <taxon>Pseudomonadota</taxon>
        <taxon>Betaproteobacteria</taxon>
        <taxon>Candidatus Proximibacter</taxon>
    </lineage>
</organism>
<comment type="pathway">
    <text evidence="3">Carbohydrate metabolism; tricarboxylic acid cycle.</text>
</comment>
<keyword evidence="5" id="KW-0813">Transport</keyword>
<dbReference type="GO" id="GO:0017004">
    <property type="term" value="P:cytochrome complex assembly"/>
    <property type="evidence" value="ECO:0007669"/>
    <property type="project" value="TreeGrafter"/>
</dbReference>
<feature type="transmembrane region" description="Helical" evidence="18">
    <location>
        <begin position="47"/>
        <end position="70"/>
    </location>
</feature>
<evidence type="ECO:0000256" key="4">
    <source>
        <dbReference type="ARBA" id="ARBA00019425"/>
    </source>
</evidence>
<evidence type="ECO:0000313" key="19">
    <source>
        <dbReference type="EMBL" id="MBK8523693.1"/>
    </source>
</evidence>
<comment type="cofactor">
    <cofactor evidence="17">
        <name>heme</name>
        <dbReference type="ChEBI" id="CHEBI:30413"/>
    </cofactor>
    <text evidence="17">The heme is bound between the two transmembrane subunits.</text>
</comment>
<dbReference type="EMBL" id="JADJUC010000004">
    <property type="protein sequence ID" value="MBK8523693.1"/>
    <property type="molecule type" value="Genomic_DNA"/>
</dbReference>
<evidence type="ECO:0000256" key="11">
    <source>
        <dbReference type="ARBA" id="ARBA00022723"/>
    </source>
</evidence>
<dbReference type="GO" id="GO:0020037">
    <property type="term" value="F:heme binding"/>
    <property type="evidence" value="ECO:0007669"/>
    <property type="project" value="InterPro"/>
</dbReference>
<keyword evidence="6" id="KW-1003">Cell membrane</keyword>
<feature type="transmembrane region" description="Helical" evidence="18">
    <location>
        <begin position="21"/>
        <end position="41"/>
    </location>
</feature>
<dbReference type="Gene3D" id="1.20.1300.10">
    <property type="entry name" value="Fumarate reductase/succinate dehydrogenase, transmembrane subunit"/>
    <property type="match status" value="1"/>
</dbReference>
<keyword evidence="15 18" id="KW-0472">Membrane</keyword>
<evidence type="ECO:0000256" key="13">
    <source>
        <dbReference type="ARBA" id="ARBA00022989"/>
    </source>
</evidence>
<reference evidence="19" key="1">
    <citation type="submission" date="2020-10" db="EMBL/GenBank/DDBJ databases">
        <title>Connecting structure to function with the recovery of over 1000 high-quality activated sludge metagenome-assembled genomes encoding full-length rRNA genes using long-read sequencing.</title>
        <authorList>
            <person name="Singleton C.M."/>
            <person name="Petriglieri F."/>
            <person name="Kristensen J.M."/>
            <person name="Kirkegaard R.H."/>
            <person name="Michaelsen T.Y."/>
            <person name="Andersen M.H."/>
            <person name="Karst S.M."/>
            <person name="Dueholm M.S."/>
            <person name="Nielsen P.H."/>
            <person name="Albertsen M."/>
        </authorList>
    </citation>
    <scope>NUCLEOTIDE SEQUENCE</scope>
    <source>
        <strain evidence="19">Hirt_18-Q3-R61-65_BATAC.395</strain>
    </source>
</reference>
<dbReference type="SUPFAM" id="SSF81343">
    <property type="entry name" value="Fumarate reductase respiratory complex transmembrane subunits"/>
    <property type="match status" value="1"/>
</dbReference>
<comment type="caution">
    <text evidence="19">The sequence shown here is derived from an EMBL/GenBank/DDBJ whole genome shotgun (WGS) entry which is preliminary data.</text>
</comment>
<evidence type="ECO:0000256" key="16">
    <source>
        <dbReference type="PIRSR" id="PIRSR000169-1"/>
    </source>
</evidence>
<keyword evidence="11 17" id="KW-0479">Metal-binding</keyword>